<proteinExistence type="predicted"/>
<dbReference type="Proteomes" id="UP001374535">
    <property type="component" value="Chromosome 1"/>
</dbReference>
<reference evidence="1 2" key="1">
    <citation type="journal article" date="2023" name="Life. Sci Alliance">
        <title>Evolutionary insights into 3D genome organization and epigenetic landscape of Vigna mungo.</title>
        <authorList>
            <person name="Junaid A."/>
            <person name="Singh B."/>
            <person name="Bhatia S."/>
        </authorList>
    </citation>
    <scope>NUCLEOTIDE SEQUENCE [LARGE SCALE GENOMIC DNA]</scope>
    <source>
        <strain evidence="1">Urdbean</strain>
    </source>
</reference>
<organism evidence="1 2">
    <name type="scientific">Vigna mungo</name>
    <name type="common">Black gram</name>
    <name type="synonym">Phaseolus mungo</name>
    <dbReference type="NCBI Taxonomy" id="3915"/>
    <lineage>
        <taxon>Eukaryota</taxon>
        <taxon>Viridiplantae</taxon>
        <taxon>Streptophyta</taxon>
        <taxon>Embryophyta</taxon>
        <taxon>Tracheophyta</taxon>
        <taxon>Spermatophyta</taxon>
        <taxon>Magnoliopsida</taxon>
        <taxon>eudicotyledons</taxon>
        <taxon>Gunneridae</taxon>
        <taxon>Pentapetalae</taxon>
        <taxon>rosids</taxon>
        <taxon>fabids</taxon>
        <taxon>Fabales</taxon>
        <taxon>Fabaceae</taxon>
        <taxon>Papilionoideae</taxon>
        <taxon>50 kb inversion clade</taxon>
        <taxon>NPAAA clade</taxon>
        <taxon>indigoferoid/millettioid clade</taxon>
        <taxon>Phaseoleae</taxon>
        <taxon>Vigna</taxon>
    </lineage>
</organism>
<protein>
    <submittedName>
        <fullName evidence="1">Uncharacterized protein</fullName>
    </submittedName>
</protein>
<accession>A0AAQ3S8P1</accession>
<gene>
    <name evidence="1" type="ORF">V8G54_001953</name>
</gene>
<dbReference type="AlphaFoldDB" id="A0AAQ3S8P1"/>
<evidence type="ECO:0000313" key="1">
    <source>
        <dbReference type="EMBL" id="WVZ23409.1"/>
    </source>
</evidence>
<evidence type="ECO:0000313" key="2">
    <source>
        <dbReference type="Proteomes" id="UP001374535"/>
    </source>
</evidence>
<keyword evidence="2" id="KW-1185">Reference proteome</keyword>
<sequence>MKTRLSEVVQTVKDPKSIIKNRSDDNASLQEVEQKMNLDFILPKSAVAGNTSTPGRQPSSLNIQRVSSNQEKVRTSRSGRISFKGFKGKSQSYSGRDGEKYTVEPEVLMTKEIEWSNNLENSLRERDMRQGIDLATTLERIEKNFVISDPRLPDNPITPPPLDVPLKLIGKDPVAKDINWEDDGVLVSSIDMDIF</sequence>
<dbReference type="EMBL" id="CP144700">
    <property type="protein sequence ID" value="WVZ23409.1"/>
    <property type="molecule type" value="Genomic_DNA"/>
</dbReference>
<name>A0AAQ3S8P1_VIGMU</name>